<comment type="caution">
    <text evidence="1">The sequence shown here is derived from an EMBL/GenBank/DDBJ whole genome shotgun (WGS) entry which is preliminary data.</text>
</comment>
<dbReference type="Proteomes" id="UP001516400">
    <property type="component" value="Unassembled WGS sequence"/>
</dbReference>
<protein>
    <recommendedName>
        <fullName evidence="3">LAGLIDADG homing endonuclease</fullName>
    </recommendedName>
</protein>
<organism evidence="1 2">
    <name type="scientific">Cryptolaemus montrouzieri</name>
    <dbReference type="NCBI Taxonomy" id="559131"/>
    <lineage>
        <taxon>Eukaryota</taxon>
        <taxon>Metazoa</taxon>
        <taxon>Ecdysozoa</taxon>
        <taxon>Arthropoda</taxon>
        <taxon>Hexapoda</taxon>
        <taxon>Insecta</taxon>
        <taxon>Pterygota</taxon>
        <taxon>Neoptera</taxon>
        <taxon>Endopterygota</taxon>
        <taxon>Coleoptera</taxon>
        <taxon>Polyphaga</taxon>
        <taxon>Cucujiformia</taxon>
        <taxon>Coccinelloidea</taxon>
        <taxon>Coccinellidae</taxon>
        <taxon>Scymninae</taxon>
        <taxon>Scymnini</taxon>
        <taxon>Cryptolaemus</taxon>
    </lineage>
</organism>
<gene>
    <name evidence="1" type="ORF">HHI36_007820</name>
</gene>
<accession>A0ABD2MQV9</accession>
<keyword evidence="2" id="KW-1185">Reference proteome</keyword>
<sequence length="178" mass="20637">MYFAPSNKAIKVNKFLTKNSTNTIEPYTYPYKCADAGFSLFVDCLREALDLFLVPPFVLNAIHIKKIGSQVIKKRFLRSSNNLRNLFRLCKLTGDINFLESYKEEKKRYKIYIKLKKRGYYNNVIASSENRTKSAWRMVGYTLRDEGRTQSIKKVVKEGSTINNPSVIADLFADFFSE</sequence>
<evidence type="ECO:0008006" key="3">
    <source>
        <dbReference type="Google" id="ProtNLM"/>
    </source>
</evidence>
<reference evidence="1 2" key="1">
    <citation type="journal article" date="2021" name="BMC Biol.">
        <title>Horizontally acquired antibacterial genes associated with adaptive radiation of ladybird beetles.</title>
        <authorList>
            <person name="Li H.S."/>
            <person name="Tang X.F."/>
            <person name="Huang Y.H."/>
            <person name="Xu Z.Y."/>
            <person name="Chen M.L."/>
            <person name="Du X.Y."/>
            <person name="Qiu B.Y."/>
            <person name="Chen P.T."/>
            <person name="Zhang W."/>
            <person name="Slipinski A."/>
            <person name="Escalona H.E."/>
            <person name="Waterhouse R.M."/>
            <person name="Zwick A."/>
            <person name="Pang H."/>
        </authorList>
    </citation>
    <scope>NUCLEOTIDE SEQUENCE [LARGE SCALE GENOMIC DNA]</scope>
    <source>
        <strain evidence="1">SYSU2018</strain>
    </source>
</reference>
<dbReference type="EMBL" id="JABFTP020000021">
    <property type="protein sequence ID" value="KAL3268718.1"/>
    <property type="molecule type" value="Genomic_DNA"/>
</dbReference>
<dbReference type="AlphaFoldDB" id="A0ABD2MQV9"/>
<name>A0ABD2MQV9_9CUCU</name>
<proteinExistence type="predicted"/>
<evidence type="ECO:0000313" key="2">
    <source>
        <dbReference type="Proteomes" id="UP001516400"/>
    </source>
</evidence>
<evidence type="ECO:0000313" key="1">
    <source>
        <dbReference type="EMBL" id="KAL3268718.1"/>
    </source>
</evidence>